<gene>
    <name evidence="2" type="primary">APR1_1</name>
    <name evidence="2" type="ORF">CASFOL_001420</name>
</gene>
<accession>A0ABD3ENI6</accession>
<reference evidence="3" key="1">
    <citation type="journal article" date="2024" name="IScience">
        <title>Strigolactones Initiate the Formation of Haustorium-like Structures in Castilleja.</title>
        <authorList>
            <person name="Buerger M."/>
            <person name="Peterson D."/>
            <person name="Chory J."/>
        </authorList>
    </citation>
    <scope>NUCLEOTIDE SEQUENCE [LARGE SCALE GENOMIC DNA]</scope>
</reference>
<sequence>MRGDSVELSGAEVERFNCSISSDLVVEKVETEDLLSRPGIENLLGLEDRKEGWLVVLYAPWCRFCQAMEGLYVELAEKLVGS</sequence>
<dbReference type="SUPFAM" id="SSF52833">
    <property type="entry name" value="Thioredoxin-like"/>
    <property type="match status" value="1"/>
</dbReference>
<dbReference type="InterPro" id="IPR013766">
    <property type="entry name" value="Thioredoxin_domain"/>
</dbReference>
<comment type="caution">
    <text evidence="2">The sequence shown here is derived from an EMBL/GenBank/DDBJ whole genome shotgun (WGS) entry which is preliminary data.</text>
</comment>
<evidence type="ECO:0000313" key="2">
    <source>
        <dbReference type="EMBL" id="KAL3654685.1"/>
    </source>
</evidence>
<protein>
    <submittedName>
        <fullName evidence="2">Aspartic proteinase</fullName>
        <ecNumber evidence="2">1.8.4.9</ecNumber>
    </submittedName>
</protein>
<keyword evidence="3" id="KW-1185">Reference proteome</keyword>
<keyword evidence="2" id="KW-0560">Oxidoreductase</keyword>
<dbReference type="EMBL" id="JAVIJP010000003">
    <property type="protein sequence ID" value="KAL3654685.1"/>
    <property type="molecule type" value="Genomic_DNA"/>
</dbReference>
<dbReference type="AlphaFoldDB" id="A0ABD3ENI6"/>
<dbReference type="GO" id="GO:0033741">
    <property type="term" value="F:adenylyl-sulfate reductase (glutathione) activity"/>
    <property type="evidence" value="ECO:0007669"/>
    <property type="project" value="UniProtKB-EC"/>
</dbReference>
<evidence type="ECO:0000313" key="3">
    <source>
        <dbReference type="Proteomes" id="UP001632038"/>
    </source>
</evidence>
<feature type="domain" description="Thioredoxin" evidence="1">
    <location>
        <begin position="48"/>
        <end position="79"/>
    </location>
</feature>
<evidence type="ECO:0000259" key="1">
    <source>
        <dbReference type="Pfam" id="PF00085"/>
    </source>
</evidence>
<dbReference type="Pfam" id="PF00085">
    <property type="entry name" value="Thioredoxin"/>
    <property type="match status" value="1"/>
</dbReference>
<dbReference type="EC" id="1.8.4.9" evidence="2"/>
<dbReference type="InterPro" id="IPR036249">
    <property type="entry name" value="Thioredoxin-like_sf"/>
</dbReference>
<dbReference type="Proteomes" id="UP001632038">
    <property type="component" value="Unassembled WGS sequence"/>
</dbReference>
<name>A0ABD3ENI6_9LAMI</name>
<proteinExistence type="predicted"/>
<organism evidence="2 3">
    <name type="scientific">Castilleja foliolosa</name>
    <dbReference type="NCBI Taxonomy" id="1961234"/>
    <lineage>
        <taxon>Eukaryota</taxon>
        <taxon>Viridiplantae</taxon>
        <taxon>Streptophyta</taxon>
        <taxon>Embryophyta</taxon>
        <taxon>Tracheophyta</taxon>
        <taxon>Spermatophyta</taxon>
        <taxon>Magnoliopsida</taxon>
        <taxon>eudicotyledons</taxon>
        <taxon>Gunneridae</taxon>
        <taxon>Pentapetalae</taxon>
        <taxon>asterids</taxon>
        <taxon>lamiids</taxon>
        <taxon>Lamiales</taxon>
        <taxon>Orobanchaceae</taxon>
        <taxon>Pedicularideae</taxon>
        <taxon>Castillejinae</taxon>
        <taxon>Castilleja</taxon>
    </lineage>
</organism>
<dbReference type="Gene3D" id="3.40.30.10">
    <property type="entry name" value="Glutaredoxin"/>
    <property type="match status" value="1"/>
</dbReference>